<evidence type="ECO:0000313" key="3">
    <source>
        <dbReference type="Ensembl" id="ENSPKIP00000005987.1"/>
    </source>
</evidence>
<dbReference type="PANTHER" id="PTHR10607:SF1">
    <property type="entry name" value="OSTEOPONTIN"/>
    <property type="match status" value="1"/>
</dbReference>
<dbReference type="InterPro" id="IPR002038">
    <property type="entry name" value="Osteopontin"/>
</dbReference>
<accession>A0A3B3QGU1</accession>
<evidence type="ECO:0000256" key="2">
    <source>
        <dbReference type="SAM" id="SignalP"/>
    </source>
</evidence>
<feature type="chain" id="PRO_5017191654" description="Secreted phosphoprotein 1" evidence="2">
    <location>
        <begin position="17"/>
        <end position="374"/>
    </location>
</feature>
<dbReference type="GO" id="GO:0007155">
    <property type="term" value="P:cell adhesion"/>
    <property type="evidence" value="ECO:0007669"/>
    <property type="project" value="InterPro"/>
</dbReference>
<keyword evidence="4" id="KW-1185">Reference proteome</keyword>
<feature type="compositionally biased region" description="Pro residues" evidence="1">
    <location>
        <begin position="323"/>
        <end position="336"/>
    </location>
</feature>
<dbReference type="GO" id="GO:0001503">
    <property type="term" value="P:ossification"/>
    <property type="evidence" value="ECO:0007669"/>
    <property type="project" value="InterPro"/>
</dbReference>
<dbReference type="Ensembl" id="ENSPKIT00000030004.1">
    <property type="protein sequence ID" value="ENSPKIP00000005987.1"/>
    <property type="gene ID" value="ENSPKIG00000022451.1"/>
</dbReference>
<name>A0A3B3QGU1_9TELE</name>
<protein>
    <recommendedName>
        <fullName evidence="5">Secreted phosphoprotein 1</fullName>
    </recommendedName>
</protein>
<feature type="compositionally biased region" description="Basic residues" evidence="1">
    <location>
        <begin position="299"/>
        <end position="317"/>
    </location>
</feature>
<organism evidence="3 4">
    <name type="scientific">Paramormyrops kingsleyae</name>
    <dbReference type="NCBI Taxonomy" id="1676925"/>
    <lineage>
        <taxon>Eukaryota</taxon>
        <taxon>Metazoa</taxon>
        <taxon>Chordata</taxon>
        <taxon>Craniata</taxon>
        <taxon>Vertebrata</taxon>
        <taxon>Euteleostomi</taxon>
        <taxon>Actinopterygii</taxon>
        <taxon>Neopterygii</taxon>
        <taxon>Teleostei</taxon>
        <taxon>Osteoglossocephala</taxon>
        <taxon>Osteoglossomorpha</taxon>
        <taxon>Osteoglossiformes</taxon>
        <taxon>Mormyridae</taxon>
        <taxon>Paramormyrops</taxon>
    </lineage>
</organism>
<feature type="compositionally biased region" description="Polar residues" evidence="1">
    <location>
        <begin position="348"/>
        <end position="368"/>
    </location>
</feature>
<evidence type="ECO:0000256" key="1">
    <source>
        <dbReference type="SAM" id="MobiDB-lite"/>
    </source>
</evidence>
<feature type="signal peptide" evidence="2">
    <location>
        <begin position="1"/>
        <end position="16"/>
    </location>
</feature>
<dbReference type="Proteomes" id="UP000261540">
    <property type="component" value="Unplaced"/>
</dbReference>
<feature type="compositionally biased region" description="Acidic residues" evidence="1">
    <location>
        <begin position="67"/>
        <end position="87"/>
    </location>
</feature>
<proteinExistence type="predicted"/>
<reference evidence="3" key="1">
    <citation type="submission" date="2025-08" db="UniProtKB">
        <authorList>
            <consortium name="Ensembl"/>
        </authorList>
    </citation>
    <scope>IDENTIFICATION</scope>
</reference>
<sequence>MKTAVIFVVLLATVICHPVKPARGQAKAALTLMKAAADLSQTAPEQAVTAGSDESSDSSDENKESDTASDDSDDDDDTNESDSDETTEVTSVAPTPPVWTMPPFSDNGRGDSLGYPSDYKSIMFMESNKVEKGPSSYKSYGADKMDDNSNLVNKKSSVYTEKDRNDIEKTLKVYKVSAHFYSACSYIPDSFCISLSICKADITVGGAVERLYILDFHPHRQSRFMRTPLRRTPAPQRWSPRVSTPPVSVRARRLARGRRALTRRTPAATAPVPPMALRAARAAKKLRPHPGPQTPTPRRAPRARRATPLRTTARHLKSSLPNNHPPIPTAPNPVPPGAINSEEHECTHSATWGPSTCMSPPLENNTDAVTKVAL</sequence>
<keyword evidence="2" id="KW-0732">Signal</keyword>
<feature type="region of interest" description="Disordered" evidence="1">
    <location>
        <begin position="283"/>
        <end position="374"/>
    </location>
</feature>
<evidence type="ECO:0008006" key="5">
    <source>
        <dbReference type="Google" id="ProtNLM"/>
    </source>
</evidence>
<dbReference type="AlphaFoldDB" id="A0A3B3QGU1"/>
<feature type="region of interest" description="Disordered" evidence="1">
    <location>
        <begin position="230"/>
        <end position="251"/>
    </location>
</feature>
<dbReference type="STRING" id="1676925.ENSPKIP00000005987"/>
<dbReference type="GeneTree" id="ENSGT01120000274803"/>
<feature type="region of interest" description="Disordered" evidence="1">
    <location>
        <begin position="39"/>
        <end position="112"/>
    </location>
</feature>
<dbReference type="PANTHER" id="PTHR10607">
    <property type="entry name" value="OSTEOPONTIN"/>
    <property type="match status" value="1"/>
</dbReference>
<evidence type="ECO:0000313" key="4">
    <source>
        <dbReference type="Proteomes" id="UP000261540"/>
    </source>
</evidence>
<reference evidence="3" key="2">
    <citation type="submission" date="2025-09" db="UniProtKB">
        <authorList>
            <consortium name="Ensembl"/>
        </authorList>
    </citation>
    <scope>IDENTIFICATION</scope>
</reference>